<evidence type="ECO:0000313" key="1">
    <source>
        <dbReference type="EMBL" id="BAO55899.1"/>
    </source>
</evidence>
<keyword evidence="2" id="KW-1185">Reference proteome</keyword>
<reference evidence="1 2" key="1">
    <citation type="journal article" date="2014" name="Proc. Natl. Acad. Sci. U.S.A.">
        <title>Functional characterization of flavobacteria rhodopsins reveals a unique class of light-driven chloride pump in bacteria.</title>
        <authorList>
            <person name="Yoshizawa S."/>
            <person name="Kumagai Y."/>
            <person name="Kim H."/>
            <person name="Ogura Y."/>
            <person name="Hayashi T."/>
            <person name="Iwasaki W."/>
            <person name="DeLong E.F."/>
            <person name="Kogure K."/>
        </authorList>
    </citation>
    <scope>NUCLEOTIDE SEQUENCE [LARGE SCALE GENOMIC DNA]</scope>
    <source>
        <strain evidence="1 2">S1-08</strain>
    </source>
</reference>
<evidence type="ECO:0000313" key="2">
    <source>
        <dbReference type="Proteomes" id="UP000031760"/>
    </source>
</evidence>
<proteinExistence type="predicted"/>
<sequence length="48" mass="5809">MRPKTPRRSHFKIVFKRIGFGLKLRHKKICREWIAADFIILFRLTSPV</sequence>
<dbReference type="EMBL" id="AP014548">
    <property type="protein sequence ID" value="BAO55899.1"/>
    <property type="molecule type" value="Genomic_DNA"/>
</dbReference>
<accession>W8VQU2</accession>
<name>W8VQU2_9FLAO</name>
<protein>
    <submittedName>
        <fullName evidence="1">Uncharacterized protein</fullName>
    </submittedName>
</protein>
<dbReference type="KEGG" id="nmf:NMS_1890"/>
<dbReference type="Proteomes" id="UP000031760">
    <property type="component" value="Chromosome"/>
</dbReference>
<gene>
    <name evidence="1" type="ORF">NMS_1890</name>
</gene>
<dbReference type="HOGENOM" id="CLU_3155499_0_0_10"/>
<organism evidence="1 2">
    <name type="scientific">Nonlabens marinus S1-08</name>
    <dbReference type="NCBI Taxonomy" id="1454201"/>
    <lineage>
        <taxon>Bacteria</taxon>
        <taxon>Pseudomonadati</taxon>
        <taxon>Bacteroidota</taxon>
        <taxon>Flavobacteriia</taxon>
        <taxon>Flavobacteriales</taxon>
        <taxon>Flavobacteriaceae</taxon>
        <taxon>Nonlabens</taxon>
    </lineage>
</organism>
<dbReference type="AlphaFoldDB" id="W8VQU2"/>